<dbReference type="GO" id="GO:0102965">
    <property type="term" value="F:alcohol-forming long-chain fatty acyl-CoA reductase activity"/>
    <property type="evidence" value="ECO:0007669"/>
    <property type="project" value="UniProtKB-EC"/>
</dbReference>
<dbReference type="CDD" id="cd09071">
    <property type="entry name" value="FAR_C"/>
    <property type="match status" value="1"/>
</dbReference>
<evidence type="ECO:0000256" key="1">
    <source>
        <dbReference type="ARBA" id="ARBA00004141"/>
    </source>
</evidence>
<evidence type="ECO:0000256" key="4">
    <source>
        <dbReference type="ARBA" id="ARBA00022692"/>
    </source>
</evidence>
<feature type="transmembrane region" description="Helical" evidence="10">
    <location>
        <begin position="592"/>
        <end position="614"/>
    </location>
</feature>
<dbReference type="GO" id="GO:0005777">
    <property type="term" value="C:peroxisome"/>
    <property type="evidence" value="ECO:0007669"/>
    <property type="project" value="TreeGrafter"/>
</dbReference>
<comment type="function">
    <text evidence="10">Catalyzes the reduction of fatty acyl-CoA to fatty alcohols.</text>
</comment>
<dbReference type="FunFam" id="3.40.50.720:FF:000143">
    <property type="entry name" value="Fatty acyl-CoA reductase"/>
    <property type="match status" value="1"/>
</dbReference>
<dbReference type="GO" id="GO:0016020">
    <property type="term" value="C:membrane"/>
    <property type="evidence" value="ECO:0007669"/>
    <property type="project" value="UniProtKB-SubCell"/>
</dbReference>
<evidence type="ECO:0000256" key="9">
    <source>
        <dbReference type="ARBA" id="ARBA00052530"/>
    </source>
</evidence>
<evidence type="ECO:0000259" key="12">
    <source>
        <dbReference type="Pfam" id="PF07993"/>
    </source>
</evidence>
<dbReference type="CDD" id="cd05236">
    <property type="entry name" value="FAR-N_SDR_e"/>
    <property type="match status" value="1"/>
</dbReference>
<dbReference type="EMBL" id="JACSDY010000025">
    <property type="protein sequence ID" value="KAF7387729.1"/>
    <property type="molecule type" value="Genomic_DNA"/>
</dbReference>
<dbReference type="AlphaFoldDB" id="A0A834JG29"/>
<dbReference type="PANTHER" id="PTHR11011">
    <property type="entry name" value="MALE STERILITY PROTEIN 2-RELATED"/>
    <property type="match status" value="1"/>
</dbReference>
<evidence type="ECO:0000256" key="8">
    <source>
        <dbReference type="ARBA" id="ARBA00023136"/>
    </source>
</evidence>
<feature type="transmembrane region" description="Helical" evidence="10">
    <location>
        <begin position="469"/>
        <end position="491"/>
    </location>
</feature>
<comment type="similarity">
    <text evidence="2 10">Belongs to the fatty acyl-CoA reductase family.</text>
</comment>
<accession>A0A834JG29</accession>
<dbReference type="EC" id="1.2.1.84" evidence="10"/>
<keyword evidence="6 10" id="KW-1133">Transmembrane helix</keyword>
<comment type="subcellular location">
    <subcellularLocation>
        <location evidence="1">Membrane</location>
        <topology evidence="1">Multi-pass membrane protein</topology>
    </subcellularLocation>
</comment>
<dbReference type="Pfam" id="PF03015">
    <property type="entry name" value="Sterile"/>
    <property type="match status" value="1"/>
</dbReference>
<evidence type="ECO:0000259" key="11">
    <source>
        <dbReference type="Pfam" id="PF03015"/>
    </source>
</evidence>
<evidence type="ECO:0000256" key="7">
    <source>
        <dbReference type="ARBA" id="ARBA00023098"/>
    </source>
</evidence>
<feature type="domain" description="Thioester reductase (TE)" evidence="12">
    <location>
        <begin position="134"/>
        <end position="402"/>
    </location>
</feature>
<dbReference type="GO" id="GO:0035336">
    <property type="term" value="P:long-chain fatty-acyl-CoA metabolic process"/>
    <property type="evidence" value="ECO:0007669"/>
    <property type="project" value="TreeGrafter"/>
</dbReference>
<dbReference type="SUPFAM" id="SSF51735">
    <property type="entry name" value="NAD(P)-binding Rossmann-fold domains"/>
    <property type="match status" value="1"/>
</dbReference>
<keyword evidence="4 10" id="KW-0812">Transmembrane</keyword>
<reference evidence="13" key="1">
    <citation type="journal article" date="2020" name="G3 (Bethesda)">
        <title>High-Quality Assemblies for Three Invasive Social Wasps from the &lt;i&gt;Vespula&lt;/i&gt; Genus.</title>
        <authorList>
            <person name="Harrop T.W.R."/>
            <person name="Guhlin J."/>
            <person name="McLaughlin G.M."/>
            <person name="Permina E."/>
            <person name="Stockwell P."/>
            <person name="Gilligan J."/>
            <person name="Le Lec M.F."/>
            <person name="Gruber M.A.M."/>
            <person name="Quinn O."/>
            <person name="Lovegrove M."/>
            <person name="Duncan E.J."/>
            <person name="Remnant E.J."/>
            <person name="Van Eeckhoven J."/>
            <person name="Graham B."/>
            <person name="Knapp R.A."/>
            <person name="Langford K.W."/>
            <person name="Kronenberg Z."/>
            <person name="Press M.O."/>
            <person name="Eacker S.M."/>
            <person name="Wilson-Rankin E.E."/>
            <person name="Purcell J."/>
            <person name="Lester P.J."/>
            <person name="Dearden P.K."/>
        </authorList>
    </citation>
    <scope>NUCLEOTIDE SEQUENCE</scope>
    <source>
        <strain evidence="13">Volc-1</strain>
    </source>
</reference>
<keyword evidence="3 10" id="KW-0444">Lipid biosynthesis</keyword>
<sequence length="616" mass="70866">MLANWKFLRKARIRQSAENAKQVGKAKLYASEISKKIYNIHGLVGVIGSAGVGLETNHRNGLIKVNLDSFRFNNQTDPFEKVGMMNPLLRRDDQEVALTKKDSRVGISIMQSSIEIIDKLTPIQKFYDGESIFLTGGTGFMGKLLIEKLLRACPSIKYIYILIRPKNGKNVLERMVELMEDSLFFTLKEKEPTFQRRIVAIKGDCSLSNLGISKIDRAILAREVSIVFNVAATVRFNEKLKSAITINIRSLRDLINLSKEMPKLKSFVHVSTVYANCLYNPIEEKFYDPPIDADKLIDLVNSLEEKMLDYITPKLLGRCPNTYVYTKSVAESVVKKHAGTIPIGIFRPGIVISTYKEPVSGWIDNVYGPVGITASVIIGLMRIHHCDGLVKANLIPGDLTINGLIASAWDIANNPRFNENIPIYNYVSKDNPITYNTLKEMTFKYERLIPSKETFWYRSFRMTKYRLVYLFYVYFLHLLPAFIIDTIALCIGKKPRLLKIYNKIHKMSDVLRHFSTIEWNFMNERWNELTRKLTSEDRELFFCDVKGLVWNNYFMSYVLGIRKYILKDPIETLPQARIKWQRLYWIHQGFKLIVVCILCMITWAIVSRLLVALASS</sequence>
<dbReference type="InterPro" id="IPR033640">
    <property type="entry name" value="FAR_C"/>
</dbReference>
<dbReference type="PANTHER" id="PTHR11011:SF60">
    <property type="entry name" value="FATTY ACYL-COA REDUCTASE-RELATED"/>
    <property type="match status" value="1"/>
</dbReference>
<comment type="caution">
    <text evidence="13">The sequence shown here is derived from an EMBL/GenBank/DDBJ whole genome shotgun (WGS) entry which is preliminary data.</text>
</comment>
<evidence type="ECO:0000313" key="14">
    <source>
        <dbReference type="Proteomes" id="UP000600918"/>
    </source>
</evidence>
<evidence type="ECO:0000256" key="2">
    <source>
        <dbReference type="ARBA" id="ARBA00005928"/>
    </source>
</evidence>
<dbReference type="InterPro" id="IPR026055">
    <property type="entry name" value="FAR"/>
</dbReference>
<dbReference type="Proteomes" id="UP000600918">
    <property type="component" value="Unassembled WGS sequence"/>
</dbReference>
<dbReference type="Pfam" id="PF07993">
    <property type="entry name" value="NAD_binding_4"/>
    <property type="match status" value="1"/>
</dbReference>
<keyword evidence="5 10" id="KW-0521">NADP</keyword>
<dbReference type="InterPro" id="IPR036291">
    <property type="entry name" value="NAD(P)-bd_dom_sf"/>
</dbReference>
<gene>
    <name evidence="13" type="ORF">H0235_018451</name>
</gene>
<keyword evidence="8 10" id="KW-0472">Membrane</keyword>
<proteinExistence type="inferred from homology"/>
<dbReference type="InterPro" id="IPR013120">
    <property type="entry name" value="FAR_NAD-bd"/>
</dbReference>
<keyword evidence="10" id="KW-0560">Oxidoreductase</keyword>
<keyword evidence="7 10" id="KW-0443">Lipid metabolism</keyword>
<evidence type="ECO:0000256" key="10">
    <source>
        <dbReference type="RuleBase" id="RU363097"/>
    </source>
</evidence>
<feature type="domain" description="Fatty acyl-CoA reductase C-terminal" evidence="11">
    <location>
        <begin position="476"/>
        <end position="568"/>
    </location>
</feature>
<evidence type="ECO:0000256" key="5">
    <source>
        <dbReference type="ARBA" id="ARBA00022857"/>
    </source>
</evidence>
<comment type="catalytic activity">
    <reaction evidence="9 10">
        <text>a long-chain fatty acyl-CoA + 2 NADPH + 2 H(+) = a long-chain primary fatty alcohol + 2 NADP(+) + CoA</text>
        <dbReference type="Rhea" id="RHEA:52716"/>
        <dbReference type="ChEBI" id="CHEBI:15378"/>
        <dbReference type="ChEBI" id="CHEBI:57287"/>
        <dbReference type="ChEBI" id="CHEBI:57783"/>
        <dbReference type="ChEBI" id="CHEBI:58349"/>
        <dbReference type="ChEBI" id="CHEBI:77396"/>
        <dbReference type="ChEBI" id="CHEBI:83139"/>
        <dbReference type="EC" id="1.2.1.84"/>
    </reaction>
</comment>
<evidence type="ECO:0000256" key="6">
    <source>
        <dbReference type="ARBA" id="ARBA00022989"/>
    </source>
</evidence>
<evidence type="ECO:0000313" key="13">
    <source>
        <dbReference type="EMBL" id="KAF7387729.1"/>
    </source>
</evidence>
<organism evidence="13 14">
    <name type="scientific">Vespula pensylvanica</name>
    <name type="common">Western yellow jacket</name>
    <name type="synonym">Wasp</name>
    <dbReference type="NCBI Taxonomy" id="30213"/>
    <lineage>
        <taxon>Eukaryota</taxon>
        <taxon>Metazoa</taxon>
        <taxon>Ecdysozoa</taxon>
        <taxon>Arthropoda</taxon>
        <taxon>Hexapoda</taxon>
        <taxon>Insecta</taxon>
        <taxon>Pterygota</taxon>
        <taxon>Neoptera</taxon>
        <taxon>Endopterygota</taxon>
        <taxon>Hymenoptera</taxon>
        <taxon>Apocrita</taxon>
        <taxon>Aculeata</taxon>
        <taxon>Vespoidea</taxon>
        <taxon>Vespidae</taxon>
        <taxon>Vespinae</taxon>
        <taxon>Vespula</taxon>
    </lineage>
</organism>
<evidence type="ECO:0000256" key="3">
    <source>
        <dbReference type="ARBA" id="ARBA00022516"/>
    </source>
</evidence>
<dbReference type="Gene3D" id="3.40.50.720">
    <property type="entry name" value="NAD(P)-binding Rossmann-like Domain"/>
    <property type="match status" value="1"/>
</dbReference>
<name>A0A834JG29_VESPE</name>
<dbReference type="GO" id="GO:0080019">
    <property type="term" value="F:alcohol-forming very long-chain fatty acyl-CoA reductase activity"/>
    <property type="evidence" value="ECO:0007669"/>
    <property type="project" value="InterPro"/>
</dbReference>
<keyword evidence="14" id="KW-1185">Reference proteome</keyword>
<protein>
    <recommendedName>
        <fullName evidence="10">Fatty acyl-CoA reductase</fullName>
        <ecNumber evidence="10">1.2.1.84</ecNumber>
    </recommendedName>
</protein>